<protein>
    <submittedName>
        <fullName evidence="2">Uncharacterized protein</fullName>
    </submittedName>
</protein>
<dbReference type="EMBL" id="JACHJQ010000005">
    <property type="protein sequence ID" value="MBB4908855.1"/>
    <property type="molecule type" value="Genomic_DNA"/>
</dbReference>
<gene>
    <name evidence="2" type="ORF">FHR82_005108</name>
</gene>
<feature type="region of interest" description="Disordered" evidence="1">
    <location>
        <begin position="57"/>
        <end position="92"/>
    </location>
</feature>
<sequence length="92" mass="9520">MASSAGGSVADELAAGGILWAPDFLVNAGGVIRGAVMDFHGGTMADTAVVAVSAPAHRYLPRPTPPGPTPRTRSPSQARRRIARTERRRAAS</sequence>
<dbReference type="Gene3D" id="3.40.50.720">
    <property type="entry name" value="NAD(P)-binding Rossmann-like Domain"/>
    <property type="match status" value="1"/>
</dbReference>
<accession>A0A7W7Q874</accession>
<dbReference type="Proteomes" id="UP000520767">
    <property type="component" value="Unassembled WGS sequence"/>
</dbReference>
<comment type="caution">
    <text evidence="2">The sequence shown here is derived from an EMBL/GenBank/DDBJ whole genome shotgun (WGS) entry which is preliminary data.</text>
</comment>
<dbReference type="RefSeq" id="WP_184812947.1">
    <property type="nucleotide sequence ID" value="NZ_JACHJQ010000005.1"/>
</dbReference>
<evidence type="ECO:0000256" key="1">
    <source>
        <dbReference type="SAM" id="MobiDB-lite"/>
    </source>
</evidence>
<organism evidence="2 3">
    <name type="scientific">Actinophytocola algeriensis</name>
    <dbReference type="NCBI Taxonomy" id="1768010"/>
    <lineage>
        <taxon>Bacteria</taxon>
        <taxon>Bacillati</taxon>
        <taxon>Actinomycetota</taxon>
        <taxon>Actinomycetes</taxon>
        <taxon>Pseudonocardiales</taxon>
        <taxon>Pseudonocardiaceae</taxon>
    </lineage>
</organism>
<evidence type="ECO:0000313" key="3">
    <source>
        <dbReference type="Proteomes" id="UP000520767"/>
    </source>
</evidence>
<evidence type="ECO:0000313" key="2">
    <source>
        <dbReference type="EMBL" id="MBB4908855.1"/>
    </source>
</evidence>
<proteinExistence type="predicted"/>
<keyword evidence="3" id="KW-1185">Reference proteome</keyword>
<reference evidence="2 3" key="1">
    <citation type="submission" date="2020-08" db="EMBL/GenBank/DDBJ databases">
        <title>Genomic Encyclopedia of Type Strains, Phase III (KMG-III): the genomes of soil and plant-associated and newly described type strains.</title>
        <authorList>
            <person name="Whitman W."/>
        </authorList>
    </citation>
    <scope>NUCLEOTIDE SEQUENCE [LARGE SCALE GENOMIC DNA]</scope>
    <source>
        <strain evidence="2 3">CECT 8960</strain>
    </source>
</reference>
<feature type="compositionally biased region" description="Basic and acidic residues" evidence="1">
    <location>
        <begin position="83"/>
        <end position="92"/>
    </location>
</feature>
<dbReference type="AlphaFoldDB" id="A0A7W7Q874"/>
<name>A0A7W7Q874_9PSEU</name>